<dbReference type="InterPro" id="IPR011009">
    <property type="entry name" value="Kinase-like_dom_sf"/>
</dbReference>
<dbReference type="SUPFAM" id="SSF56672">
    <property type="entry name" value="DNA/RNA polymerases"/>
    <property type="match status" value="1"/>
</dbReference>
<dbReference type="Proteomes" id="UP000436088">
    <property type="component" value="Unassembled WGS sequence"/>
</dbReference>
<dbReference type="Pfam" id="PF00665">
    <property type="entry name" value="rve"/>
    <property type="match status" value="1"/>
</dbReference>
<dbReference type="InterPro" id="IPR012337">
    <property type="entry name" value="RNaseH-like_sf"/>
</dbReference>
<organism evidence="24 25">
    <name type="scientific">Hibiscus syriacus</name>
    <name type="common">Rose of Sharon</name>
    <dbReference type="NCBI Taxonomy" id="106335"/>
    <lineage>
        <taxon>Eukaryota</taxon>
        <taxon>Viridiplantae</taxon>
        <taxon>Streptophyta</taxon>
        <taxon>Embryophyta</taxon>
        <taxon>Tracheophyta</taxon>
        <taxon>Spermatophyta</taxon>
        <taxon>Magnoliopsida</taxon>
        <taxon>eudicotyledons</taxon>
        <taxon>Gunneridae</taxon>
        <taxon>Pentapetalae</taxon>
        <taxon>rosids</taxon>
        <taxon>malvids</taxon>
        <taxon>Malvales</taxon>
        <taxon>Malvaceae</taxon>
        <taxon>Malvoideae</taxon>
        <taxon>Hibiscus</taxon>
    </lineage>
</organism>
<evidence type="ECO:0000256" key="17">
    <source>
        <dbReference type="ARBA" id="ARBA00047899"/>
    </source>
</evidence>
<evidence type="ECO:0000256" key="1">
    <source>
        <dbReference type="ARBA" id="ARBA00004479"/>
    </source>
</evidence>
<evidence type="ECO:0000256" key="10">
    <source>
        <dbReference type="ARBA" id="ARBA00022777"/>
    </source>
</evidence>
<dbReference type="InterPro" id="IPR057670">
    <property type="entry name" value="SH3_retrovirus"/>
</dbReference>
<evidence type="ECO:0000256" key="2">
    <source>
        <dbReference type="ARBA" id="ARBA00012513"/>
    </source>
</evidence>
<comment type="caution">
    <text evidence="24">The sequence shown here is derived from an EMBL/GenBank/DDBJ whole genome shotgun (WGS) entry which is preliminary data.</text>
</comment>
<evidence type="ECO:0000256" key="4">
    <source>
        <dbReference type="ARBA" id="ARBA00022536"/>
    </source>
</evidence>
<dbReference type="InterPro" id="IPR036426">
    <property type="entry name" value="Bulb-type_lectin_dom_sf"/>
</dbReference>
<dbReference type="FunFam" id="3.30.200.20:FF:000059">
    <property type="entry name" value="S-receptor-like serine/threonine-protein kinase"/>
    <property type="match status" value="1"/>
</dbReference>
<dbReference type="Gene3D" id="3.30.200.20">
    <property type="entry name" value="Phosphorylase Kinase, domain 1"/>
    <property type="match status" value="1"/>
</dbReference>
<protein>
    <recommendedName>
        <fullName evidence="2">non-specific serine/threonine protein kinase</fullName>
        <ecNumber evidence="2">2.7.11.1</ecNumber>
    </recommendedName>
</protein>
<feature type="domain" description="Integrase catalytic" evidence="23">
    <location>
        <begin position="819"/>
        <end position="987"/>
    </location>
</feature>
<dbReference type="PROSITE" id="PS50927">
    <property type="entry name" value="BULB_LECTIN"/>
    <property type="match status" value="1"/>
</dbReference>
<keyword evidence="9" id="KW-0378">Hydrolase</keyword>
<sequence>MAHILSLILLLFVVVSLHVNVIAQENEPNIILPGSILYAGKHPRSWPSPSGHFEFGFYRQGSGYAAGIWLVGRPENTTVWTANRDDRPVSASSTLQFTAEGTLLLRTENGAQKIIANTSSSGSVDSACMLDMGNFELYQNRSVVWESFDVPTDTILGGQNLRSDQLISRVSRSNYARDQNLRRDHNRLISGVSRSNYAGRQNLRRDHNQLISSVSRSNHAGGQFLLSMQTDGNLVAYVNNSAELDTNDAYWSTRTNGYPFSVLNLNTRGVLTMSSESDHYRERLVANGSTSGNQTMIIYRASLDPNGIFRLYCSSKGDYFGCYCYPGFTLENTKIPSCSQNFNVDGCESRKDLLIQYNITTLENMEWAGDPYSVKHNLDKEECKKACEEECSCGVLDKSIAYTSMQRSVMASGGSGNTLGDGNLVLNEEYDVFVAQDSTLASWLLSSISDHLLPQFVGAETDAEVWATVLKFFSNRSTTSITSLHCKLRSIKKGDENMRSYLTSIKEVCDALAACSSVISDIDQVATILNGLPLEYQPFVVVITASKDALTVDGVQSILIDAEAQIKSFQVQSQPFLSANIAHVQNNNQRKFSNQFADQQYTGNERMSQQYSRGRTGTRGRGRARVQCQLCGKIRHTVDRCWHRFDQSFSGVLADKHESYNTQNTSSAPDSSDKWIIDSGATHHITPDSSKLNNGSDYSGTGKLVVGNGQNLDIYKTGSSLIQTRSRALYINNLLHVPDVTKNLLSVSKFARENGVFFEFHASHCLVKDEKTRDVLLQGCETAGLYQFATDHTSCNKESNSIIVNVATSINTYDLWHQRLGHPAHASLMQLVFSDLWGPSHIISNGFRYYVSFVDVCTRHCWIYLLKNKDQTMHAFQLFHAFVKTQFETEIRELQTDWGGEYRPLTAMLANMGIHHRLSCPHTSEQNGVVERKHRHVIESALVLMAQASLPLKLWSYAVSTVVYLINRLPTKVLHGKSPFEALYNKQPDYSNIRVFGYRRFPHLRMFQQHKLDFRYQPCTFLGYSAHHKGYQCLASSGKIYISRHVVFDESCFPFAGNSEKASNKSQMLPRKLDVINGAHRVCARADDYIHLGQNLQVNTQLPEGSSVQCSEYRLMNQSVEAEDTSSVQHNVTNNVAEETEIEQHVNAEHYTQSDLEVKPSSSRVQGHHMITRSKTERIDALVRNNTWTLVRLPEGRLPVGCKWLFKIKRNADGTLQRYKARLVARGFSQIPDQDFQDTFSSVAKSSMINVILAVVVQKKWCLRQVDINNAFLNGDLQEEVYMQQPEGFEEVDLDGTLLVCKLNKALYGLRQAPRNWYVKLKEYLVRIGFEASLADYSLFVMKKEEYVVYVLVYVDDIIVTGGMSCKVEEVVNLLGEKFSLKDLGQLSFFLGIEVKYVGDSIFLSQRKEAGSPLKYPKQYRSLVGSLLYACHTRSDIAYSVNKLAQFMHAPCEQHLSAVKRILRYLNGTLDYGLVLSKKELPFQLLAFADVDWASIVDDRRSISGNCVYLVGNIITWSSKKQKTVSRSTTEAEYRSLVDASSDATWVATLLDSMGIKLQGTPVIWSDNSSVISMSANPIYHSKTKHVELDVYFVREKVAANKLKINYVPSSNQIVDGFTKALSKDYFHTFRQRLGVISLKEVEDGRSKIFHHGGVLYSIPNCNMFRLPLKYGKRHENINTTAFIKVIVGSSSEIRPTLINESNRSLILTMGLSLGSVASLSFMMALCSFLLYRHRVKSYEKLSENTSRVLTEQFTLRSFTFNKLDEATHCFDDELGRGSFGAVYKGILPGDGKSIVVKRLPKVNEGETDRIRTEMIVIGRTNHRNLVRLLGFCVEDSKKLLVYEYLSNGSLADFLFNMNGRPVWKERTRIALDMAKGILYLHEECEACIIHCNLKPHNILLDDSLTAKISDFGFAKLLRPNHARSTTGTNGTEWYSAPERQSSASVSKKVDIYSFGVILLEIICCRSNIEVQVCSADEILLSTWVYNCFVGGELNKLVEGEEEVDMRMVEMFVKVGLWCIQDDPTLRPLMKSVTLMLEGTMNVPIPPSPSLPLLLLS</sequence>
<dbReference type="SUPFAM" id="SSF56112">
    <property type="entry name" value="Protein kinase-like (PK-like)"/>
    <property type="match status" value="1"/>
</dbReference>
<dbReference type="GO" id="GO:0005524">
    <property type="term" value="F:ATP binding"/>
    <property type="evidence" value="ECO:0007669"/>
    <property type="project" value="UniProtKB-UniRule"/>
</dbReference>
<dbReference type="InterPro" id="IPR013103">
    <property type="entry name" value="RVT_2"/>
</dbReference>
<evidence type="ECO:0000256" key="15">
    <source>
        <dbReference type="ARBA" id="ARBA00023170"/>
    </source>
</evidence>
<dbReference type="Gene3D" id="1.10.510.10">
    <property type="entry name" value="Transferase(Phosphotransferase) domain 1"/>
    <property type="match status" value="1"/>
</dbReference>
<dbReference type="Pfam" id="PF01453">
    <property type="entry name" value="B_lectin"/>
    <property type="match status" value="1"/>
</dbReference>
<evidence type="ECO:0000256" key="20">
    <source>
        <dbReference type="SAM" id="SignalP"/>
    </source>
</evidence>
<evidence type="ECO:0000256" key="7">
    <source>
        <dbReference type="ARBA" id="ARBA00022729"/>
    </source>
</evidence>
<dbReference type="Pfam" id="PF00069">
    <property type="entry name" value="Pkinase"/>
    <property type="match status" value="1"/>
</dbReference>
<evidence type="ECO:0000256" key="9">
    <source>
        <dbReference type="ARBA" id="ARBA00022750"/>
    </source>
</evidence>
<dbReference type="Pfam" id="PF22936">
    <property type="entry name" value="Pol_BBD"/>
    <property type="match status" value="1"/>
</dbReference>
<evidence type="ECO:0000256" key="11">
    <source>
        <dbReference type="ARBA" id="ARBA00022840"/>
    </source>
</evidence>
<evidence type="ECO:0000256" key="12">
    <source>
        <dbReference type="ARBA" id="ARBA00022989"/>
    </source>
</evidence>
<evidence type="ECO:0000256" key="3">
    <source>
        <dbReference type="ARBA" id="ARBA00022527"/>
    </source>
</evidence>
<proteinExistence type="predicted"/>
<feature type="chain" id="PRO_5025485326" description="non-specific serine/threonine protein kinase" evidence="20">
    <location>
        <begin position="24"/>
        <end position="2057"/>
    </location>
</feature>
<keyword evidence="9" id="KW-0645">Protease</keyword>
<dbReference type="EC" id="2.7.11.1" evidence="2"/>
<dbReference type="InterPro" id="IPR001584">
    <property type="entry name" value="Integrase_cat-core"/>
</dbReference>
<evidence type="ECO:0000256" key="8">
    <source>
        <dbReference type="ARBA" id="ARBA00022741"/>
    </source>
</evidence>
<keyword evidence="5" id="KW-0808">Transferase</keyword>
<comment type="catalytic activity">
    <reaction evidence="17">
        <text>L-threonyl-[protein] + ATP = O-phospho-L-threonyl-[protein] + ADP + H(+)</text>
        <dbReference type="Rhea" id="RHEA:46608"/>
        <dbReference type="Rhea" id="RHEA-COMP:11060"/>
        <dbReference type="Rhea" id="RHEA-COMP:11605"/>
        <dbReference type="ChEBI" id="CHEBI:15378"/>
        <dbReference type="ChEBI" id="CHEBI:30013"/>
        <dbReference type="ChEBI" id="CHEBI:30616"/>
        <dbReference type="ChEBI" id="CHEBI:61977"/>
        <dbReference type="ChEBI" id="CHEBI:456216"/>
        <dbReference type="EC" id="2.7.11.1"/>
    </reaction>
</comment>
<dbReference type="PANTHER" id="PTHR47976:SF49">
    <property type="entry name" value="RECEPTOR-LIKE SERINE_THREONINE-PROTEIN KINASE"/>
    <property type="match status" value="1"/>
</dbReference>
<keyword evidence="16" id="KW-0325">Glycoprotein</keyword>
<keyword evidence="8 19" id="KW-0547">Nucleotide-binding</keyword>
<dbReference type="GO" id="GO:0003676">
    <property type="term" value="F:nucleic acid binding"/>
    <property type="evidence" value="ECO:0007669"/>
    <property type="project" value="InterPro"/>
</dbReference>
<keyword evidence="13" id="KW-0472">Membrane</keyword>
<dbReference type="SUPFAM" id="SSF53098">
    <property type="entry name" value="Ribonuclease H-like"/>
    <property type="match status" value="1"/>
</dbReference>
<keyword evidence="7 20" id="KW-0732">Signal</keyword>
<keyword evidence="6" id="KW-0812">Transmembrane</keyword>
<evidence type="ECO:0000256" key="18">
    <source>
        <dbReference type="ARBA" id="ARBA00048679"/>
    </source>
</evidence>
<feature type="signal peptide" evidence="20">
    <location>
        <begin position="1"/>
        <end position="23"/>
    </location>
</feature>
<dbReference type="Gene3D" id="3.30.420.10">
    <property type="entry name" value="Ribonuclease H-like superfamily/Ribonuclease H"/>
    <property type="match status" value="1"/>
</dbReference>
<keyword evidence="14" id="KW-1015">Disulfide bond</keyword>
<evidence type="ECO:0000256" key="5">
    <source>
        <dbReference type="ARBA" id="ARBA00022679"/>
    </source>
</evidence>
<dbReference type="InterPro" id="IPR043502">
    <property type="entry name" value="DNA/RNA_pol_sf"/>
</dbReference>
<feature type="domain" description="Bulb-type lectin" evidence="22">
    <location>
        <begin position="28"/>
        <end position="150"/>
    </location>
</feature>
<dbReference type="GO" id="GO:0016020">
    <property type="term" value="C:membrane"/>
    <property type="evidence" value="ECO:0007669"/>
    <property type="project" value="UniProtKB-SubCell"/>
</dbReference>
<evidence type="ECO:0000256" key="6">
    <source>
        <dbReference type="ARBA" id="ARBA00022692"/>
    </source>
</evidence>
<keyword evidence="15" id="KW-0675">Receptor</keyword>
<accession>A0A6A3AQE3</accession>
<dbReference type="Pfam" id="PF25597">
    <property type="entry name" value="SH3_retrovirus"/>
    <property type="match status" value="1"/>
</dbReference>
<dbReference type="PROSITE" id="PS50994">
    <property type="entry name" value="INTEGRASE"/>
    <property type="match status" value="1"/>
</dbReference>
<feature type="domain" description="Protein kinase" evidence="21">
    <location>
        <begin position="1769"/>
        <end position="2051"/>
    </location>
</feature>
<dbReference type="InterPro" id="IPR001480">
    <property type="entry name" value="Bulb-type_lectin_dom"/>
</dbReference>
<comment type="subcellular location">
    <subcellularLocation>
        <location evidence="1">Membrane</location>
        <topology evidence="1">Single-pass type I membrane protein</topology>
    </subcellularLocation>
</comment>
<evidence type="ECO:0000259" key="21">
    <source>
        <dbReference type="PROSITE" id="PS50011"/>
    </source>
</evidence>
<comment type="catalytic activity">
    <reaction evidence="18">
        <text>L-seryl-[protein] + ATP = O-phospho-L-seryl-[protein] + ADP + H(+)</text>
        <dbReference type="Rhea" id="RHEA:17989"/>
        <dbReference type="Rhea" id="RHEA-COMP:9863"/>
        <dbReference type="Rhea" id="RHEA-COMP:11604"/>
        <dbReference type="ChEBI" id="CHEBI:15378"/>
        <dbReference type="ChEBI" id="CHEBI:29999"/>
        <dbReference type="ChEBI" id="CHEBI:30616"/>
        <dbReference type="ChEBI" id="CHEBI:83421"/>
        <dbReference type="ChEBI" id="CHEBI:456216"/>
        <dbReference type="EC" id="2.7.11.1"/>
    </reaction>
</comment>
<keyword evidence="11 19" id="KW-0067">ATP-binding</keyword>
<dbReference type="PANTHER" id="PTHR47976">
    <property type="entry name" value="G-TYPE LECTIN S-RECEPTOR-LIKE SERINE/THREONINE-PROTEIN KINASE SD2-5"/>
    <property type="match status" value="1"/>
</dbReference>
<dbReference type="GO" id="GO:0015074">
    <property type="term" value="P:DNA integration"/>
    <property type="evidence" value="ECO:0007669"/>
    <property type="project" value="InterPro"/>
</dbReference>
<evidence type="ECO:0000259" key="23">
    <source>
        <dbReference type="PROSITE" id="PS50994"/>
    </source>
</evidence>
<keyword evidence="12" id="KW-1133">Transmembrane helix</keyword>
<evidence type="ECO:0000259" key="22">
    <source>
        <dbReference type="PROSITE" id="PS50927"/>
    </source>
</evidence>
<gene>
    <name evidence="24" type="ORF">F3Y22_tig00110387pilonHSYRG00156</name>
</gene>
<keyword evidence="4" id="KW-0245">EGF-like domain</keyword>
<dbReference type="PROSITE" id="PS50011">
    <property type="entry name" value="PROTEIN_KINASE_DOM"/>
    <property type="match status" value="1"/>
</dbReference>
<dbReference type="Pfam" id="PF07727">
    <property type="entry name" value="RVT_2"/>
    <property type="match status" value="1"/>
</dbReference>
<dbReference type="SMART" id="SM00108">
    <property type="entry name" value="B_lectin"/>
    <property type="match status" value="1"/>
</dbReference>
<dbReference type="InterPro" id="IPR000719">
    <property type="entry name" value="Prot_kinase_dom"/>
</dbReference>
<name>A0A6A3AQE3_HIBSY</name>
<dbReference type="GO" id="GO:0004190">
    <property type="term" value="F:aspartic-type endopeptidase activity"/>
    <property type="evidence" value="ECO:0007669"/>
    <property type="project" value="UniProtKB-KW"/>
</dbReference>
<dbReference type="EMBL" id="VEPZ02000966">
    <property type="protein sequence ID" value="KAE8706901.1"/>
    <property type="molecule type" value="Genomic_DNA"/>
</dbReference>
<dbReference type="InterPro" id="IPR036397">
    <property type="entry name" value="RNaseH_sf"/>
</dbReference>
<dbReference type="Gene3D" id="2.90.10.10">
    <property type="entry name" value="Bulb-type lectin domain"/>
    <property type="match status" value="2"/>
</dbReference>
<evidence type="ECO:0000256" key="14">
    <source>
        <dbReference type="ARBA" id="ARBA00023157"/>
    </source>
</evidence>
<dbReference type="InterPro" id="IPR051343">
    <property type="entry name" value="G-type_lectin_kinases/EP1-like"/>
</dbReference>
<evidence type="ECO:0000313" key="25">
    <source>
        <dbReference type="Proteomes" id="UP000436088"/>
    </source>
</evidence>
<dbReference type="FunFam" id="1.10.510.10:FF:000537">
    <property type="entry name" value="Putative receptor-like protein kinase"/>
    <property type="match status" value="1"/>
</dbReference>
<evidence type="ECO:0000256" key="13">
    <source>
        <dbReference type="ARBA" id="ARBA00023136"/>
    </source>
</evidence>
<dbReference type="InterPro" id="IPR017441">
    <property type="entry name" value="Protein_kinase_ATP_BS"/>
</dbReference>
<dbReference type="PROSITE" id="PS00107">
    <property type="entry name" value="PROTEIN_KINASE_ATP"/>
    <property type="match status" value="1"/>
</dbReference>
<keyword evidence="25" id="KW-1185">Reference proteome</keyword>
<keyword evidence="10" id="KW-0418">Kinase</keyword>
<reference evidence="24" key="1">
    <citation type="submission" date="2019-09" db="EMBL/GenBank/DDBJ databases">
        <title>Draft genome information of white flower Hibiscus syriacus.</title>
        <authorList>
            <person name="Kim Y.-M."/>
        </authorList>
    </citation>
    <scope>NUCLEOTIDE SEQUENCE [LARGE SCALE GENOMIC DNA]</scope>
    <source>
        <strain evidence="24">YM2019G1</strain>
    </source>
</reference>
<evidence type="ECO:0000256" key="19">
    <source>
        <dbReference type="PROSITE-ProRule" id="PRU10141"/>
    </source>
</evidence>
<feature type="binding site" evidence="19">
    <location>
        <position position="1798"/>
    </location>
    <ligand>
        <name>ATP</name>
        <dbReference type="ChEBI" id="CHEBI:30616"/>
    </ligand>
</feature>
<evidence type="ECO:0000256" key="16">
    <source>
        <dbReference type="ARBA" id="ARBA00023180"/>
    </source>
</evidence>
<dbReference type="CDD" id="cd09272">
    <property type="entry name" value="RNase_HI_RT_Ty1"/>
    <property type="match status" value="1"/>
</dbReference>
<dbReference type="InterPro" id="IPR054722">
    <property type="entry name" value="PolX-like_BBD"/>
</dbReference>
<keyword evidence="3" id="KW-0723">Serine/threonine-protein kinase</keyword>
<dbReference type="GO" id="GO:0004674">
    <property type="term" value="F:protein serine/threonine kinase activity"/>
    <property type="evidence" value="ECO:0007669"/>
    <property type="project" value="UniProtKB-KW"/>
</dbReference>
<evidence type="ECO:0000313" key="24">
    <source>
        <dbReference type="EMBL" id="KAE8706901.1"/>
    </source>
</evidence>
<keyword evidence="9" id="KW-0064">Aspartyl protease</keyword>
<dbReference type="Pfam" id="PF14223">
    <property type="entry name" value="Retrotran_gag_2"/>
    <property type="match status" value="1"/>
</dbReference>
<dbReference type="SUPFAM" id="SSF51110">
    <property type="entry name" value="alpha-D-mannose-specific plant lectins"/>
    <property type="match status" value="2"/>
</dbReference>